<feature type="coiled-coil region" evidence="1">
    <location>
        <begin position="822"/>
        <end position="849"/>
    </location>
</feature>
<evidence type="ECO:0000313" key="5">
    <source>
        <dbReference type="Proteomes" id="UP000018208"/>
    </source>
</evidence>
<dbReference type="EMBL" id="AUWU02000005">
    <property type="protein sequence ID" value="KAH0573166.1"/>
    <property type="molecule type" value="Genomic_DNA"/>
</dbReference>
<name>V6LM91_9EUKA</name>
<evidence type="ECO:0000313" key="3">
    <source>
        <dbReference type="EMBL" id="EST41834.1"/>
    </source>
</evidence>
<proteinExistence type="predicted"/>
<organism evidence="3">
    <name type="scientific">Spironucleus salmonicida</name>
    <dbReference type="NCBI Taxonomy" id="348837"/>
    <lineage>
        <taxon>Eukaryota</taxon>
        <taxon>Metamonada</taxon>
        <taxon>Diplomonadida</taxon>
        <taxon>Hexamitidae</taxon>
        <taxon>Hexamitinae</taxon>
        <taxon>Spironucleus</taxon>
    </lineage>
</organism>
<feature type="coiled-coil region" evidence="1">
    <location>
        <begin position="719"/>
        <end position="777"/>
    </location>
</feature>
<accession>V6LM91</accession>
<keyword evidence="5" id="KW-1185">Reference proteome</keyword>
<protein>
    <submittedName>
        <fullName evidence="3">Uncharacterized protein</fullName>
    </submittedName>
</protein>
<gene>
    <name evidence="3" type="ORF">SS50377_18668</name>
    <name evidence="4" type="ORF">SS50377_25285</name>
</gene>
<feature type="region of interest" description="Disordered" evidence="2">
    <location>
        <begin position="910"/>
        <end position="936"/>
    </location>
</feature>
<dbReference type="EMBL" id="KI546167">
    <property type="protein sequence ID" value="EST41834.1"/>
    <property type="molecule type" value="Genomic_DNA"/>
</dbReference>
<reference evidence="3 4" key="1">
    <citation type="journal article" date="2014" name="PLoS Genet.">
        <title>The Genome of Spironucleus salmonicida Highlights a Fish Pathogen Adapted to Fluctuating Environments.</title>
        <authorList>
            <person name="Xu F."/>
            <person name="Jerlstrom-Hultqvist J."/>
            <person name="Einarsson E."/>
            <person name="Astvaldsson A."/>
            <person name="Svard S.G."/>
            <person name="Andersson J.O."/>
        </authorList>
    </citation>
    <scope>NUCLEOTIDE SEQUENCE</scope>
    <source>
        <strain evidence="4">ATCC 50377</strain>
    </source>
</reference>
<feature type="region of interest" description="Disordered" evidence="2">
    <location>
        <begin position="1"/>
        <end position="26"/>
    </location>
</feature>
<dbReference type="VEuPathDB" id="GiardiaDB:SS50377_25285"/>
<dbReference type="AlphaFoldDB" id="V6LM91"/>
<evidence type="ECO:0000256" key="2">
    <source>
        <dbReference type="SAM" id="MobiDB-lite"/>
    </source>
</evidence>
<evidence type="ECO:0000256" key="1">
    <source>
        <dbReference type="SAM" id="Coils"/>
    </source>
</evidence>
<dbReference type="Proteomes" id="UP000018208">
    <property type="component" value="Unassembled WGS sequence"/>
</dbReference>
<reference evidence="4" key="2">
    <citation type="submission" date="2020-12" db="EMBL/GenBank/DDBJ databases">
        <title>New Spironucleus salmonicida genome in near-complete chromosomes.</title>
        <authorList>
            <person name="Xu F."/>
            <person name="Kurt Z."/>
            <person name="Jimenez-Gonzalez A."/>
            <person name="Astvaldsson A."/>
            <person name="Andersson J.O."/>
            <person name="Svard S.G."/>
        </authorList>
    </citation>
    <scope>NUCLEOTIDE SEQUENCE</scope>
    <source>
        <strain evidence="4">ATCC 50377</strain>
    </source>
</reference>
<feature type="compositionally biased region" description="Polar residues" evidence="2">
    <location>
        <begin position="1"/>
        <end position="14"/>
    </location>
</feature>
<feature type="compositionally biased region" description="Polar residues" evidence="2">
    <location>
        <begin position="918"/>
        <end position="927"/>
    </location>
</feature>
<keyword evidence="1" id="KW-0175">Coiled coil</keyword>
<sequence>MQKSKSVQRTTIQQPKKPIKTKNQTPNLNHIDMFDHSSPAGKLVEQALKHSERNQNDYLKSFIASSIEQLNPNENIYNIKKTPQLDPQVQEALLESQAQRASLINSILHPKQEISQSNMQQNNGEILRRLSILENQIQYQRQNQVNPNAQDYIKLENTNTLLSKRLISMNGKLKIMKKILQQNQKVYEVEKINQNRYQVDFNLFKDSTTKRYTDLHIIQNKQDGLKQSYDDRLIQLEKKQDRLVEIIRKQKDKIIEQGSELLKLQQNDSNNANQKYFTMISQINQKILLLQQSQDLYKTNFNDDIQRIKQDQASIIEMQQQTEQQLQEVTLTSDAVKMETANVILLLNQQKKVEPNNDLDQIKEMLLEEIIPQIEQLQQDYEEMGNTVFSKTIIKGENEDKLKEDDQINNLFNLSEELNFKINTIQTQIIEINNSIEQIQGKQLLKSKLLDSLNSQQDNDVIFTQLITLTEEKDQLARNIIEIQEQYNRSLGIINENKVRIESLEVVTMEIKSLPKSNSFNITKQDYSELVNKTNAIPIILENLDKINCKVIESENQTEKDEINNKLQLLEDKFNSTINNKEQEEIQDVEQIHSILSQQQDDILLLKENQTHNNDLILIFQEVQKQIDLIQDKIQQFDEDLSKQMLNSEVRDANNIEKLIQESIAFMMNQIDKLKHDIQVNNLPITASVVEDKFNNQYIESLPVQDLQNSELTINQDQINAIQVNITQLQEKLENFEIIASNQEQLQQQAQHQAQEIALIKCQLSEIQSIIDQLEQNQFQIQQTSDPCQIDMLKQQVHIIAEKMHETSLNISNFEMPDSLANSQLQNSIQQLADSLINTEDRIRSLELNVSQFKPDIRKIERDLQAEKLNGSHIDQKLVELHERMNFMQTMFEIQSSQGKQIDIEGIEREYEKMEQNFEPTQTSSLQDDVFSSKID</sequence>
<evidence type="ECO:0000313" key="4">
    <source>
        <dbReference type="EMBL" id="KAH0573166.1"/>
    </source>
</evidence>
<feature type="coiled-coil region" evidence="1">
    <location>
        <begin position="553"/>
        <end position="640"/>
    </location>
</feature>